<proteinExistence type="predicted"/>
<sequence length="202" mass="23462">MADEIQVLKDFVEGKISDQDFEQQLYTNSALEKLLSDSAINWHGTYLQEATAFLYLIGQDYKNAEGRLNAHETVKLFLNKIGIQFVTSTKPTDDYDLLLSTQPKYIEAEAGFIEKYIVPEDTSLSKADRKQYIKQRYAELFKYQTKPPKWIQNPDWPIRNDKPLYFLGQLDIKKGDLFHDEGSIFLFIDAETGILETIKQLY</sequence>
<dbReference type="EMBL" id="FTNY01000001">
    <property type="protein sequence ID" value="SIS30553.1"/>
    <property type="molecule type" value="Genomic_DNA"/>
</dbReference>
<keyword evidence="2" id="KW-1185">Reference proteome</keyword>
<accession>A0A1N7I0E9</accession>
<evidence type="ECO:0000313" key="1">
    <source>
        <dbReference type="EMBL" id="SIS30553.1"/>
    </source>
</evidence>
<dbReference type="OrthoDB" id="8904414at2"/>
<dbReference type="Proteomes" id="UP000186373">
    <property type="component" value="Unassembled WGS sequence"/>
</dbReference>
<reference evidence="2" key="1">
    <citation type="submission" date="2017-01" db="EMBL/GenBank/DDBJ databases">
        <authorList>
            <person name="Varghese N."/>
            <person name="Submissions S."/>
        </authorList>
    </citation>
    <scope>NUCLEOTIDE SEQUENCE [LARGE SCALE GENOMIC DNA]</scope>
    <source>
        <strain evidence="2">DSM 17126</strain>
    </source>
</reference>
<protein>
    <submittedName>
        <fullName evidence="1">Uncharacterized protein</fullName>
    </submittedName>
</protein>
<name>A0A1N7I0E9_9FLAO</name>
<organism evidence="1 2">
    <name type="scientific">Chryseobacterium shigense</name>
    <dbReference type="NCBI Taxonomy" id="297244"/>
    <lineage>
        <taxon>Bacteria</taxon>
        <taxon>Pseudomonadati</taxon>
        <taxon>Bacteroidota</taxon>
        <taxon>Flavobacteriia</taxon>
        <taxon>Flavobacteriales</taxon>
        <taxon>Weeksellaceae</taxon>
        <taxon>Chryseobacterium group</taxon>
        <taxon>Chryseobacterium</taxon>
    </lineage>
</organism>
<dbReference type="AlphaFoldDB" id="A0A1N7I0E9"/>
<dbReference type="RefSeq" id="WP_076505092.1">
    <property type="nucleotide sequence ID" value="NZ_FTNY01000001.1"/>
</dbReference>
<gene>
    <name evidence="1" type="ORF">SAMN05421639_101956</name>
</gene>
<evidence type="ECO:0000313" key="2">
    <source>
        <dbReference type="Proteomes" id="UP000186373"/>
    </source>
</evidence>